<evidence type="ECO:0000259" key="1">
    <source>
        <dbReference type="Pfam" id="PF23622"/>
    </source>
</evidence>
<sequence length="167" mass="19209">LRFWRCHPNLVFNQESLAASRQPQLRTEDRGKYVFSKAQQVLENHSGIGVKTKIPRVLQKLSIVWVRMCGILRTIEIDAPKLSTFSYEGWRRPLSRFTLGDSLETKKLDMHTTSMRDMIQYAGSNLPSIAPNLETLVLSTVDEVPPKVYMHDVCICMIESYSLRPKL</sequence>
<dbReference type="PANTHER" id="PTHR34145">
    <property type="entry name" value="OS02G0105600 PROTEIN"/>
    <property type="match status" value="1"/>
</dbReference>
<feature type="domain" description="At1g61320/AtMIF1 LRR" evidence="1">
    <location>
        <begin position="52"/>
        <end position="145"/>
    </location>
</feature>
<dbReference type="PANTHER" id="PTHR34145:SF58">
    <property type="entry name" value="OS10G0384600 PROTEIN"/>
    <property type="match status" value="1"/>
</dbReference>
<evidence type="ECO:0000313" key="2">
    <source>
        <dbReference type="EMBL" id="OEL24129.1"/>
    </source>
</evidence>
<protein>
    <recommendedName>
        <fullName evidence="1">At1g61320/AtMIF1 LRR domain-containing protein</fullName>
    </recommendedName>
</protein>
<dbReference type="AlphaFoldDB" id="A0A1E5VG77"/>
<proteinExistence type="predicted"/>
<evidence type="ECO:0000313" key="3">
    <source>
        <dbReference type="Proteomes" id="UP000095767"/>
    </source>
</evidence>
<feature type="non-terminal residue" evidence="2">
    <location>
        <position position="1"/>
    </location>
</feature>
<name>A0A1E5VG77_9POAL</name>
<keyword evidence="3" id="KW-1185">Reference proteome</keyword>
<dbReference type="OrthoDB" id="613853at2759"/>
<dbReference type="InterPro" id="IPR053772">
    <property type="entry name" value="At1g61320/At1g61330-like"/>
</dbReference>
<gene>
    <name evidence="2" type="ORF">BAE44_0014852</name>
</gene>
<dbReference type="STRING" id="888268.A0A1E5VG77"/>
<accession>A0A1E5VG77</accession>
<dbReference type="Proteomes" id="UP000095767">
    <property type="component" value="Unassembled WGS sequence"/>
</dbReference>
<dbReference type="EMBL" id="LWDX02040658">
    <property type="protein sequence ID" value="OEL24129.1"/>
    <property type="molecule type" value="Genomic_DNA"/>
</dbReference>
<dbReference type="InterPro" id="IPR055357">
    <property type="entry name" value="LRR_At1g61320_AtMIF1"/>
</dbReference>
<comment type="caution">
    <text evidence="2">The sequence shown here is derived from an EMBL/GenBank/DDBJ whole genome shotgun (WGS) entry which is preliminary data.</text>
</comment>
<reference evidence="2 3" key="1">
    <citation type="submission" date="2016-09" db="EMBL/GenBank/DDBJ databases">
        <title>The draft genome of Dichanthelium oligosanthes: A C3 panicoid grass species.</title>
        <authorList>
            <person name="Studer A.J."/>
            <person name="Schnable J.C."/>
            <person name="Brutnell T.P."/>
        </authorList>
    </citation>
    <scope>NUCLEOTIDE SEQUENCE [LARGE SCALE GENOMIC DNA]</scope>
    <source>
        <strain evidence="3">cv. Kellogg 1175</strain>
        <tissue evidence="2">Leaf</tissue>
    </source>
</reference>
<dbReference type="Pfam" id="PF23622">
    <property type="entry name" value="LRR_At1g61320_AtMIF1"/>
    <property type="match status" value="1"/>
</dbReference>
<organism evidence="2 3">
    <name type="scientific">Dichanthelium oligosanthes</name>
    <dbReference type="NCBI Taxonomy" id="888268"/>
    <lineage>
        <taxon>Eukaryota</taxon>
        <taxon>Viridiplantae</taxon>
        <taxon>Streptophyta</taxon>
        <taxon>Embryophyta</taxon>
        <taxon>Tracheophyta</taxon>
        <taxon>Spermatophyta</taxon>
        <taxon>Magnoliopsida</taxon>
        <taxon>Liliopsida</taxon>
        <taxon>Poales</taxon>
        <taxon>Poaceae</taxon>
        <taxon>PACMAD clade</taxon>
        <taxon>Panicoideae</taxon>
        <taxon>Panicodae</taxon>
        <taxon>Paniceae</taxon>
        <taxon>Dichantheliinae</taxon>
        <taxon>Dichanthelium</taxon>
    </lineage>
</organism>